<dbReference type="EMBL" id="JABFTP020000144">
    <property type="protein sequence ID" value="KAL3280935.1"/>
    <property type="molecule type" value="Genomic_DNA"/>
</dbReference>
<comment type="caution">
    <text evidence="2">The sequence shown here is derived from an EMBL/GenBank/DDBJ whole genome shotgun (WGS) entry which is preliminary data.</text>
</comment>
<keyword evidence="3" id="KW-1185">Reference proteome</keyword>
<dbReference type="Proteomes" id="UP001516400">
    <property type="component" value="Unassembled WGS sequence"/>
</dbReference>
<dbReference type="AlphaFoldDB" id="A0ABD2NQM0"/>
<evidence type="ECO:0000313" key="3">
    <source>
        <dbReference type="Proteomes" id="UP001516400"/>
    </source>
</evidence>
<organism evidence="2 3">
    <name type="scientific">Cryptolaemus montrouzieri</name>
    <dbReference type="NCBI Taxonomy" id="559131"/>
    <lineage>
        <taxon>Eukaryota</taxon>
        <taxon>Metazoa</taxon>
        <taxon>Ecdysozoa</taxon>
        <taxon>Arthropoda</taxon>
        <taxon>Hexapoda</taxon>
        <taxon>Insecta</taxon>
        <taxon>Pterygota</taxon>
        <taxon>Neoptera</taxon>
        <taxon>Endopterygota</taxon>
        <taxon>Coleoptera</taxon>
        <taxon>Polyphaga</taxon>
        <taxon>Cucujiformia</taxon>
        <taxon>Coccinelloidea</taxon>
        <taxon>Coccinellidae</taxon>
        <taxon>Scymninae</taxon>
        <taxon>Scymnini</taxon>
        <taxon>Cryptolaemus</taxon>
    </lineage>
</organism>
<sequence length="166" mass="18115">MAAPRINVDTKTCGGCFHPASFERSASLKSTICVHESEDVALNPKEIDTDAVNRRRAQSDDPSFVEPPDKSLTNSSVSYVSAFNLPTVYVTNVNKGDNDSHISGNKSKYSKPKIFIRNQKGTKEISLNQVANAVDLAQNGQDYTPIHYQNSEWNLVKISAAGGARV</sequence>
<name>A0ABD2NQM0_9CUCU</name>
<protein>
    <submittedName>
        <fullName evidence="2">Uncharacterized protein</fullName>
    </submittedName>
</protein>
<evidence type="ECO:0000313" key="2">
    <source>
        <dbReference type="EMBL" id="KAL3280935.1"/>
    </source>
</evidence>
<accession>A0ABD2NQM0</accession>
<feature type="region of interest" description="Disordered" evidence="1">
    <location>
        <begin position="47"/>
        <end position="72"/>
    </location>
</feature>
<gene>
    <name evidence="2" type="ORF">HHI36_004162</name>
</gene>
<feature type="compositionally biased region" description="Basic and acidic residues" evidence="1">
    <location>
        <begin position="47"/>
        <end position="59"/>
    </location>
</feature>
<evidence type="ECO:0000256" key="1">
    <source>
        <dbReference type="SAM" id="MobiDB-lite"/>
    </source>
</evidence>
<proteinExistence type="predicted"/>
<reference evidence="2 3" key="1">
    <citation type="journal article" date="2021" name="BMC Biol.">
        <title>Horizontally acquired antibacterial genes associated with adaptive radiation of ladybird beetles.</title>
        <authorList>
            <person name="Li H.S."/>
            <person name="Tang X.F."/>
            <person name="Huang Y.H."/>
            <person name="Xu Z.Y."/>
            <person name="Chen M.L."/>
            <person name="Du X.Y."/>
            <person name="Qiu B.Y."/>
            <person name="Chen P.T."/>
            <person name="Zhang W."/>
            <person name="Slipinski A."/>
            <person name="Escalona H.E."/>
            <person name="Waterhouse R.M."/>
            <person name="Zwick A."/>
            <person name="Pang H."/>
        </authorList>
    </citation>
    <scope>NUCLEOTIDE SEQUENCE [LARGE SCALE GENOMIC DNA]</scope>
    <source>
        <strain evidence="2">SYSU2018</strain>
    </source>
</reference>